<keyword evidence="5" id="KW-1185">Reference proteome</keyword>
<dbReference type="Gene3D" id="3.90.70.10">
    <property type="entry name" value="Cysteine proteinases"/>
    <property type="match status" value="2"/>
</dbReference>
<evidence type="ECO:0000259" key="3">
    <source>
        <dbReference type="Pfam" id="PF00112"/>
    </source>
</evidence>
<feature type="signal peptide" evidence="2">
    <location>
        <begin position="1"/>
        <end position="18"/>
    </location>
</feature>
<dbReference type="InterPro" id="IPR000668">
    <property type="entry name" value="Peptidase_C1A_C"/>
</dbReference>
<dbReference type="InterPro" id="IPR013128">
    <property type="entry name" value="Peptidase_C1A"/>
</dbReference>
<keyword evidence="4" id="KW-0378">Hydrolase</keyword>
<protein>
    <submittedName>
        <fullName evidence="4">Papain family cysteine protease</fullName>
    </submittedName>
</protein>
<feature type="domain" description="Peptidase C1A papain C-terminal" evidence="3">
    <location>
        <begin position="249"/>
        <end position="292"/>
    </location>
</feature>
<comment type="caution">
    <text evidence="4">The sequence shown here is derived from an EMBL/GenBank/DDBJ whole genome shotgun (WGS) entry which is preliminary data.</text>
</comment>
<dbReference type="PANTHER" id="PTHR12411">
    <property type="entry name" value="CYSTEINE PROTEASE FAMILY C1-RELATED"/>
    <property type="match status" value="1"/>
</dbReference>
<name>A0ABP1F556_9FLAO</name>
<comment type="similarity">
    <text evidence="1">Belongs to the peptidase C1 family.</text>
</comment>
<dbReference type="GO" id="GO:0008233">
    <property type="term" value="F:peptidase activity"/>
    <property type="evidence" value="ECO:0007669"/>
    <property type="project" value="UniProtKB-KW"/>
</dbReference>
<evidence type="ECO:0000313" key="4">
    <source>
        <dbReference type="EMBL" id="CAL2103402.1"/>
    </source>
</evidence>
<evidence type="ECO:0000256" key="1">
    <source>
        <dbReference type="ARBA" id="ARBA00008455"/>
    </source>
</evidence>
<keyword evidence="4" id="KW-0645">Protease</keyword>
<dbReference type="GO" id="GO:0006508">
    <property type="term" value="P:proteolysis"/>
    <property type="evidence" value="ECO:0007669"/>
    <property type="project" value="UniProtKB-KW"/>
</dbReference>
<reference evidence="4 5" key="1">
    <citation type="submission" date="2024-05" db="EMBL/GenBank/DDBJ databases">
        <authorList>
            <person name="Duchaud E."/>
        </authorList>
    </citation>
    <scope>NUCLEOTIDE SEQUENCE [LARGE SCALE GENOMIC DNA]</scope>
    <source>
        <strain evidence="4">Ena-SAMPLE-TAB-13-05-2024-13:56:06:370-140308</strain>
    </source>
</reference>
<evidence type="ECO:0000313" key="5">
    <source>
        <dbReference type="Proteomes" id="UP001497527"/>
    </source>
</evidence>
<dbReference type="CDD" id="cd02619">
    <property type="entry name" value="Peptidase_C1"/>
    <property type="match status" value="1"/>
</dbReference>
<dbReference type="SUPFAM" id="SSF54001">
    <property type="entry name" value="Cysteine proteinases"/>
    <property type="match status" value="1"/>
</dbReference>
<evidence type="ECO:0000256" key="2">
    <source>
        <dbReference type="SAM" id="SignalP"/>
    </source>
</evidence>
<gene>
    <name evidence="4" type="ORF">T190423A01A_30516</name>
</gene>
<dbReference type="InterPro" id="IPR025660">
    <property type="entry name" value="Pept_his_AS"/>
</dbReference>
<accession>A0ABP1F556</accession>
<dbReference type="Proteomes" id="UP001497527">
    <property type="component" value="Unassembled WGS sequence"/>
</dbReference>
<proteinExistence type="inferred from homology"/>
<dbReference type="EMBL" id="CAXJIO010000012">
    <property type="protein sequence ID" value="CAL2103402.1"/>
    <property type="molecule type" value="Genomic_DNA"/>
</dbReference>
<sequence>MRKSIFLAVLLLPVFNSAAQQFNTVSDLLPVVHWKSQSPVKNQGVKFTCTAFAVAAALETFPEVPKDLSEKYLYAMQKAHQYDGKTKVMRGHFLKYYPNSLIQDGVIEEKYLPYTLNYDKVRPMNETQFESYIMEGEVGFFTLFRKYKKKATVFVQDYEYLETKKAKNIAYIKQLLRNGVKAIPVSYAKLYIPAWQANPSRTFQTITPDKGFKVRGADGSFSKYSQAKRRYLNINQQIINGTISMQFSDTQDKYMGHAVVIIGYDNQGFIIKNSYGPQWRVGGYERISYDFHEIFAVEALVIKKVKVKKRGWF</sequence>
<dbReference type="Pfam" id="PF00112">
    <property type="entry name" value="Peptidase_C1"/>
    <property type="match status" value="1"/>
</dbReference>
<dbReference type="RefSeq" id="WP_348717606.1">
    <property type="nucleotide sequence ID" value="NZ_CAXJIO010000012.1"/>
</dbReference>
<keyword evidence="2" id="KW-0732">Signal</keyword>
<feature type="chain" id="PRO_5046063711" evidence="2">
    <location>
        <begin position="19"/>
        <end position="313"/>
    </location>
</feature>
<dbReference type="PROSITE" id="PS00639">
    <property type="entry name" value="THIOL_PROTEASE_HIS"/>
    <property type="match status" value="1"/>
</dbReference>
<organism evidence="4 5">
    <name type="scientific">Tenacibaculum polynesiense</name>
    <dbReference type="NCBI Taxonomy" id="3137857"/>
    <lineage>
        <taxon>Bacteria</taxon>
        <taxon>Pseudomonadati</taxon>
        <taxon>Bacteroidota</taxon>
        <taxon>Flavobacteriia</taxon>
        <taxon>Flavobacteriales</taxon>
        <taxon>Flavobacteriaceae</taxon>
        <taxon>Tenacibaculum</taxon>
    </lineage>
</organism>
<dbReference type="InterPro" id="IPR038765">
    <property type="entry name" value="Papain-like_cys_pep_sf"/>
</dbReference>